<accession>R4XFR0</accession>
<dbReference type="OrthoDB" id="2430343at2759"/>
<gene>
    <name evidence="2" type="ORF">TAPDE_005065</name>
</gene>
<evidence type="ECO:0000256" key="1">
    <source>
        <dbReference type="SAM" id="MobiDB-lite"/>
    </source>
</evidence>
<dbReference type="GO" id="GO:0000423">
    <property type="term" value="P:mitophagy"/>
    <property type="evidence" value="ECO:0007669"/>
    <property type="project" value="InterPro"/>
</dbReference>
<dbReference type="Pfam" id="PF08589">
    <property type="entry name" value="ATG43"/>
    <property type="match status" value="1"/>
</dbReference>
<feature type="region of interest" description="Disordered" evidence="1">
    <location>
        <begin position="47"/>
        <end position="75"/>
    </location>
</feature>
<dbReference type="Proteomes" id="UP000013776">
    <property type="component" value="Unassembled WGS sequence"/>
</dbReference>
<sequence>MSGFDQVATDAAGVLLNTIVEDTHLEDNPQVAPATVADDRPVIVDTNSDLDYPEVLPEPRADKKRPTTASGQPLPDLRHEQTYLAALARTDGSYVAAFRVTLIDFLIWPTITQFAYVLGLNAFKYLRTGSTRTGRQFGHIIRDFLNVGGVLD</sequence>
<evidence type="ECO:0000313" key="2">
    <source>
        <dbReference type="EMBL" id="CCG84588.1"/>
    </source>
</evidence>
<keyword evidence="3" id="KW-1185">Reference proteome</keyword>
<organism evidence="2 3">
    <name type="scientific">Taphrina deformans (strain PYCC 5710 / ATCC 11124 / CBS 356.35 / IMI 108563 / JCM 9778 / NBRC 8474)</name>
    <name type="common">Peach leaf curl fungus</name>
    <name type="synonym">Lalaria deformans</name>
    <dbReference type="NCBI Taxonomy" id="1097556"/>
    <lineage>
        <taxon>Eukaryota</taxon>
        <taxon>Fungi</taxon>
        <taxon>Dikarya</taxon>
        <taxon>Ascomycota</taxon>
        <taxon>Taphrinomycotina</taxon>
        <taxon>Taphrinomycetes</taxon>
        <taxon>Taphrinales</taxon>
        <taxon>Taphrinaceae</taxon>
        <taxon>Taphrina</taxon>
    </lineage>
</organism>
<evidence type="ECO:0000313" key="3">
    <source>
        <dbReference type="Proteomes" id="UP000013776"/>
    </source>
</evidence>
<dbReference type="PANTHER" id="PTHR38699:SF1">
    <property type="entry name" value="MITOPHAGY RECEPTOR ATG43"/>
    <property type="match status" value="1"/>
</dbReference>
<dbReference type="AlphaFoldDB" id="R4XFR0"/>
<reference evidence="2 3" key="1">
    <citation type="journal article" date="2013" name="MBio">
        <title>Genome sequencing of the plant pathogen Taphrina deformans, the causal agent of peach leaf curl.</title>
        <authorList>
            <person name="Cisse O.H."/>
            <person name="Almeida J.M.G.C.F."/>
            <person name="Fonseca A."/>
            <person name="Kumar A.A."/>
            <person name="Salojaervi J."/>
            <person name="Overmyer K."/>
            <person name="Hauser P.M."/>
            <person name="Pagni M."/>
        </authorList>
    </citation>
    <scope>NUCLEOTIDE SEQUENCE [LARGE SCALE GENOMIC DNA]</scope>
    <source>
        <strain evidence="3">PYCC 5710 / ATCC 11124 / CBS 356.35 / IMI 108563 / JCM 9778 / NBRC 8474</strain>
    </source>
</reference>
<comment type="caution">
    <text evidence="2">The sequence shown here is derived from an EMBL/GenBank/DDBJ whole genome shotgun (WGS) entry which is preliminary data.</text>
</comment>
<dbReference type="InterPro" id="IPR013898">
    <property type="entry name" value="Atg43"/>
</dbReference>
<protein>
    <submittedName>
        <fullName evidence="2">Uncharacterized protein</fullName>
    </submittedName>
</protein>
<dbReference type="EMBL" id="CAHR02000268">
    <property type="protein sequence ID" value="CCG84588.1"/>
    <property type="molecule type" value="Genomic_DNA"/>
</dbReference>
<dbReference type="PANTHER" id="PTHR38699">
    <property type="entry name" value="CHROMOSOME 1, WHOLE GENOME SHOTGUN SEQUENCE"/>
    <property type="match status" value="1"/>
</dbReference>
<name>R4XFR0_TAPDE</name>
<proteinExistence type="predicted"/>
<dbReference type="GO" id="GO:0140580">
    <property type="term" value="F:mitochondrion autophagosome adaptor activity"/>
    <property type="evidence" value="ECO:0007669"/>
    <property type="project" value="InterPro"/>
</dbReference>